<dbReference type="SUPFAM" id="SSF52540">
    <property type="entry name" value="P-loop containing nucleoside triphosphate hydrolases"/>
    <property type="match status" value="1"/>
</dbReference>
<evidence type="ECO:0000256" key="1">
    <source>
        <dbReference type="ARBA" id="ARBA00023015"/>
    </source>
</evidence>
<evidence type="ECO:0000313" key="5">
    <source>
        <dbReference type="EMBL" id="RNB59160.1"/>
    </source>
</evidence>
<dbReference type="InterPro" id="IPR000792">
    <property type="entry name" value="Tscrpt_reg_LuxR_C"/>
</dbReference>
<accession>A0A3M8B712</accession>
<gene>
    <name evidence="5" type="ORF">EDM57_05235</name>
</gene>
<keyword evidence="1" id="KW-0805">Transcription regulation</keyword>
<dbReference type="InterPro" id="IPR036388">
    <property type="entry name" value="WH-like_DNA-bd_sf"/>
</dbReference>
<reference evidence="5 6" key="1">
    <citation type="submission" date="2018-10" db="EMBL/GenBank/DDBJ databases">
        <title>Phylogenomics of Brevibacillus.</title>
        <authorList>
            <person name="Dunlap C."/>
        </authorList>
    </citation>
    <scope>NUCLEOTIDE SEQUENCE [LARGE SCALE GENOMIC DNA]</scope>
    <source>
        <strain evidence="5 6">DSM 100115</strain>
    </source>
</reference>
<dbReference type="Gene3D" id="3.40.50.300">
    <property type="entry name" value="P-loop containing nucleotide triphosphate hydrolases"/>
    <property type="match status" value="1"/>
</dbReference>
<dbReference type="CDD" id="cd06170">
    <property type="entry name" value="LuxR_C_like"/>
    <property type="match status" value="1"/>
</dbReference>
<dbReference type="Gene3D" id="1.10.10.10">
    <property type="entry name" value="Winged helix-like DNA-binding domain superfamily/Winged helix DNA-binding domain"/>
    <property type="match status" value="1"/>
</dbReference>
<dbReference type="InterPro" id="IPR019734">
    <property type="entry name" value="TPR_rpt"/>
</dbReference>
<dbReference type="Pfam" id="PF25873">
    <property type="entry name" value="WHD_MalT"/>
    <property type="match status" value="1"/>
</dbReference>
<keyword evidence="6" id="KW-1185">Reference proteome</keyword>
<dbReference type="InterPro" id="IPR016032">
    <property type="entry name" value="Sig_transdc_resp-reg_C-effctor"/>
</dbReference>
<organism evidence="5 6">
    <name type="scientific">Brevibacillus gelatini</name>
    <dbReference type="NCBI Taxonomy" id="1655277"/>
    <lineage>
        <taxon>Bacteria</taxon>
        <taxon>Bacillati</taxon>
        <taxon>Bacillota</taxon>
        <taxon>Bacilli</taxon>
        <taxon>Bacillales</taxon>
        <taxon>Paenibacillaceae</taxon>
        <taxon>Brevibacillus</taxon>
    </lineage>
</organism>
<dbReference type="GO" id="GO:0006355">
    <property type="term" value="P:regulation of DNA-templated transcription"/>
    <property type="evidence" value="ECO:0007669"/>
    <property type="project" value="InterPro"/>
</dbReference>
<feature type="domain" description="HTH luxR-type" evidence="4">
    <location>
        <begin position="788"/>
        <end position="853"/>
    </location>
</feature>
<dbReference type="Proteomes" id="UP000268829">
    <property type="component" value="Unassembled WGS sequence"/>
</dbReference>
<keyword evidence="3" id="KW-0804">Transcription</keyword>
<name>A0A3M8B712_9BACL</name>
<evidence type="ECO:0000259" key="4">
    <source>
        <dbReference type="PROSITE" id="PS50043"/>
    </source>
</evidence>
<dbReference type="SUPFAM" id="SSF46894">
    <property type="entry name" value="C-terminal effector domain of the bipartite response regulators"/>
    <property type="match status" value="1"/>
</dbReference>
<dbReference type="SMART" id="SM00421">
    <property type="entry name" value="HTH_LUXR"/>
    <property type="match status" value="1"/>
</dbReference>
<dbReference type="Pfam" id="PF17874">
    <property type="entry name" value="TPR_MalT"/>
    <property type="match status" value="1"/>
</dbReference>
<dbReference type="PANTHER" id="PTHR44688">
    <property type="entry name" value="DNA-BINDING TRANSCRIPTIONAL ACTIVATOR DEVR_DOSR"/>
    <property type="match status" value="1"/>
</dbReference>
<dbReference type="PROSITE" id="PS50043">
    <property type="entry name" value="HTH_LUXR_2"/>
    <property type="match status" value="1"/>
</dbReference>
<dbReference type="InterPro" id="IPR027417">
    <property type="entry name" value="P-loop_NTPase"/>
</dbReference>
<dbReference type="AlphaFoldDB" id="A0A3M8B712"/>
<dbReference type="Pfam" id="PF13181">
    <property type="entry name" value="TPR_8"/>
    <property type="match status" value="1"/>
</dbReference>
<sequence>MNQAMYSPLIATKLHIPTYSSDLLHRHQLVEEIDEVGMAKVILICAPAGFGKTTAVSQWVSSTGKPAGWLSLDESDNDPARFWRYLAKAISTGQKGAGREASALLDLSYTASAEHFLSVLLEEIAAIHSDYYLVLDDYHLIKEPSIHAGMQNLLQYASPFLHVILITREEPPLPLHRLRVRKQLGQLGAEQLRFKEEECQRLFNELMGLDLSYEVIQLLSERTEGWIAALQLAALSLRGKTASAVEMYNFSGNDKYVEDYLTEEVLKRLPESVQQFLLKTSILPRLSGELCAAVAKEPDAHVILQMLASTNSFVVPLDGVNEWYRYHHLFADLLNAHLRQKYNEQLPALHAAASQWFEAHGCPTEAIEHALLGHDLVGATRLIVEHAPWILKQHENVTLRRWMKHFDTAWLKEHPELCIAFAWMHALSDELEQAEGLVHLAEDNMYAKSESLDDCRVEICVLRGYIQLILRNTDLSLAYLEESVKMKPKFSRYLLVGIELNWDEAFVLRSRVALSGYLSKVNEFYPKLRMIWKHSGLGILAYGSIVMAELYYEKNEFEQLTYFVQRALQLGMNTMNLGVLVPAYLVLTRWRKAERRESELWLPIEEITELCRQRNASPHWLAFLEAFRVRLWIEENRRDEVEQWLGQFEKRRKDFAHSRHEFERLTLARAYLYLKRENEACELLTRLKHETELKDRLGSRIETLILLSQAYYNLKKHHESAECIRMAVMLAAPEGYVRIFLDEGPEVARMLYALYKSKTCSKQELAYIARLLKMMEKEFPTLDIQIRVSPELDKLTEREAEVLALIGEGLSNAEIASRLHLTIGTVKVYVHQIYAKLQVRNRAQAVVKLRESEL</sequence>
<proteinExistence type="predicted"/>
<dbReference type="Gene3D" id="1.25.40.10">
    <property type="entry name" value="Tetratricopeptide repeat domain"/>
    <property type="match status" value="1"/>
</dbReference>
<dbReference type="PANTHER" id="PTHR44688:SF25">
    <property type="entry name" value="HTH LUXR-TYPE DOMAIN-CONTAINING PROTEIN"/>
    <property type="match status" value="1"/>
</dbReference>
<dbReference type="InterPro" id="IPR041617">
    <property type="entry name" value="TPR_MalT"/>
</dbReference>
<evidence type="ECO:0000256" key="3">
    <source>
        <dbReference type="ARBA" id="ARBA00023163"/>
    </source>
</evidence>
<evidence type="ECO:0000256" key="2">
    <source>
        <dbReference type="ARBA" id="ARBA00023125"/>
    </source>
</evidence>
<comment type="caution">
    <text evidence="5">The sequence shown here is derived from an EMBL/GenBank/DDBJ whole genome shotgun (WGS) entry which is preliminary data.</text>
</comment>
<dbReference type="InterPro" id="IPR011990">
    <property type="entry name" value="TPR-like_helical_dom_sf"/>
</dbReference>
<dbReference type="InterPro" id="IPR059106">
    <property type="entry name" value="WHD_MalT"/>
</dbReference>
<dbReference type="SUPFAM" id="SSF48452">
    <property type="entry name" value="TPR-like"/>
    <property type="match status" value="1"/>
</dbReference>
<dbReference type="GO" id="GO:0003677">
    <property type="term" value="F:DNA binding"/>
    <property type="evidence" value="ECO:0007669"/>
    <property type="project" value="UniProtKB-KW"/>
</dbReference>
<dbReference type="RefSeq" id="WP_122903717.1">
    <property type="nucleotide sequence ID" value="NZ_RHHS01000014.1"/>
</dbReference>
<dbReference type="OrthoDB" id="1137593at2"/>
<keyword evidence="2" id="KW-0238">DNA-binding</keyword>
<evidence type="ECO:0000313" key="6">
    <source>
        <dbReference type="Proteomes" id="UP000268829"/>
    </source>
</evidence>
<dbReference type="Pfam" id="PF00196">
    <property type="entry name" value="GerE"/>
    <property type="match status" value="1"/>
</dbReference>
<dbReference type="EMBL" id="RHHS01000014">
    <property type="protein sequence ID" value="RNB59160.1"/>
    <property type="molecule type" value="Genomic_DNA"/>
</dbReference>
<dbReference type="PRINTS" id="PR00038">
    <property type="entry name" value="HTHLUXR"/>
</dbReference>
<protein>
    <submittedName>
        <fullName evidence="5">Transcriptional regulator</fullName>
    </submittedName>
</protein>